<dbReference type="RefSeq" id="WP_010404129.1">
    <property type="nucleotide sequence ID" value="NZ_JAWXXV010000001.1"/>
</dbReference>
<evidence type="ECO:0000256" key="2">
    <source>
        <dbReference type="ARBA" id="ARBA00001933"/>
    </source>
</evidence>
<dbReference type="InterPro" id="IPR020622">
    <property type="entry name" value="Ala_racemase_pyridoxalP-BS"/>
</dbReference>
<dbReference type="PANTHER" id="PTHR30511">
    <property type="entry name" value="ALANINE RACEMASE"/>
    <property type="match status" value="1"/>
</dbReference>
<evidence type="ECO:0000313" key="8">
    <source>
        <dbReference type="EMBL" id="MDX5983956.1"/>
    </source>
</evidence>
<dbReference type="Proteomes" id="UP001279660">
    <property type="component" value="Unassembled WGS sequence"/>
</dbReference>
<comment type="similarity">
    <text evidence="3">Belongs to the alanine racemase family.</text>
</comment>
<dbReference type="PRINTS" id="PR00992">
    <property type="entry name" value="ALARACEMASE"/>
</dbReference>
<dbReference type="InterPro" id="IPR029066">
    <property type="entry name" value="PLP-binding_barrel"/>
</dbReference>
<feature type="domain" description="Alanine racemase C-terminal" evidence="7">
    <location>
        <begin position="221"/>
        <end position="342"/>
    </location>
</feature>
<dbReference type="GO" id="GO:0008784">
    <property type="term" value="F:alanine racemase activity"/>
    <property type="evidence" value="ECO:0007669"/>
    <property type="project" value="UniProtKB-EC"/>
</dbReference>
<keyword evidence="6 8" id="KW-0413">Isomerase</keyword>
<evidence type="ECO:0000256" key="4">
    <source>
        <dbReference type="ARBA" id="ARBA00013089"/>
    </source>
</evidence>
<proteinExistence type="inferred from homology"/>
<keyword evidence="5" id="KW-0663">Pyridoxal phosphate</keyword>
<dbReference type="InterPro" id="IPR000821">
    <property type="entry name" value="Ala_racemase"/>
</dbReference>
<dbReference type="Gene3D" id="2.40.37.10">
    <property type="entry name" value="Lyase, Ornithine Decarboxylase, Chain A, domain 1"/>
    <property type="match status" value="1"/>
</dbReference>
<comment type="catalytic activity">
    <reaction evidence="1">
        <text>L-alanine = D-alanine</text>
        <dbReference type="Rhea" id="RHEA:20249"/>
        <dbReference type="ChEBI" id="CHEBI:57416"/>
        <dbReference type="ChEBI" id="CHEBI:57972"/>
        <dbReference type="EC" id="5.1.1.1"/>
    </reaction>
</comment>
<protein>
    <recommendedName>
        <fullName evidence="4">alanine racemase</fullName>
        <ecNumber evidence="4">5.1.1.1</ecNumber>
    </recommendedName>
</protein>
<name>A0ABU4PIV1_9SPHN</name>
<evidence type="ECO:0000259" key="7">
    <source>
        <dbReference type="SMART" id="SM01005"/>
    </source>
</evidence>
<dbReference type="SUPFAM" id="SSF51419">
    <property type="entry name" value="PLP-binding barrel"/>
    <property type="match status" value="1"/>
</dbReference>
<comment type="caution">
    <text evidence="8">The sequence shown here is derived from an EMBL/GenBank/DDBJ whole genome shotgun (WGS) entry which is preliminary data.</text>
</comment>
<dbReference type="Gene3D" id="3.20.20.10">
    <property type="entry name" value="Alanine racemase"/>
    <property type="match status" value="1"/>
</dbReference>
<evidence type="ECO:0000256" key="3">
    <source>
        <dbReference type="ARBA" id="ARBA00007880"/>
    </source>
</evidence>
<evidence type="ECO:0000256" key="6">
    <source>
        <dbReference type="ARBA" id="ARBA00023235"/>
    </source>
</evidence>
<dbReference type="Pfam" id="PF00842">
    <property type="entry name" value="Ala_racemase_C"/>
    <property type="match status" value="1"/>
</dbReference>
<dbReference type="PROSITE" id="PS00395">
    <property type="entry name" value="ALANINE_RACEMASE"/>
    <property type="match status" value="1"/>
</dbReference>
<dbReference type="SUPFAM" id="SSF50621">
    <property type="entry name" value="Alanine racemase C-terminal domain-like"/>
    <property type="match status" value="1"/>
</dbReference>
<organism evidence="8 9">
    <name type="scientific">Sphingomonas echinoides</name>
    <dbReference type="NCBI Taxonomy" id="59803"/>
    <lineage>
        <taxon>Bacteria</taxon>
        <taxon>Pseudomonadati</taxon>
        <taxon>Pseudomonadota</taxon>
        <taxon>Alphaproteobacteria</taxon>
        <taxon>Sphingomonadales</taxon>
        <taxon>Sphingomonadaceae</taxon>
        <taxon>Sphingomonas</taxon>
    </lineage>
</organism>
<dbReference type="PANTHER" id="PTHR30511:SF0">
    <property type="entry name" value="ALANINE RACEMASE, CATABOLIC-RELATED"/>
    <property type="match status" value="1"/>
</dbReference>
<dbReference type="SMART" id="SM01005">
    <property type="entry name" value="Ala_racemase_C"/>
    <property type="match status" value="1"/>
</dbReference>
<dbReference type="InterPro" id="IPR001608">
    <property type="entry name" value="Ala_racemase_N"/>
</dbReference>
<accession>A0ABU4PIV1</accession>
<dbReference type="Pfam" id="PF01168">
    <property type="entry name" value="Ala_racemase_N"/>
    <property type="match status" value="1"/>
</dbReference>
<sequence>MTAPLRLRLDSDALVANWRALDRLSGAAACGAAIKADGYGLGARSVATRLAAAGTRDFFVANWSEAAALGDLGLDVAVLHGVRADDMPLALSGIARPVLNSAAQVARWREAGGGRCDVMVDTGINRLGVAPHEVLGGLLDGLQIDTVLSHLACADEDSAMNLRQVTAFRALQDRTTARRMSLANSAGIALGPDYAFDLTRPGLALYGGVARGELAAVVRQVVTPEAQILQRRTVAAGDSIGYNALYTPAAPMEVAILNIGYADGYWRGFSNAGVAAAGDARLPVVGRVSMDLTAICVDAAPALAEGDWVALEYALPVAAAASGMSQYELLTGLGARFDRVWG</sequence>
<dbReference type="InterPro" id="IPR011079">
    <property type="entry name" value="Ala_racemase_C"/>
</dbReference>
<dbReference type="InterPro" id="IPR009006">
    <property type="entry name" value="Ala_racemase/Decarboxylase_C"/>
</dbReference>
<evidence type="ECO:0000256" key="5">
    <source>
        <dbReference type="ARBA" id="ARBA00022898"/>
    </source>
</evidence>
<keyword evidence="9" id="KW-1185">Reference proteome</keyword>
<evidence type="ECO:0000313" key="9">
    <source>
        <dbReference type="Proteomes" id="UP001279660"/>
    </source>
</evidence>
<comment type="cofactor">
    <cofactor evidence="2">
        <name>pyridoxal 5'-phosphate</name>
        <dbReference type="ChEBI" id="CHEBI:597326"/>
    </cofactor>
</comment>
<dbReference type="EMBL" id="JAWXXV010000001">
    <property type="protein sequence ID" value="MDX5983956.1"/>
    <property type="molecule type" value="Genomic_DNA"/>
</dbReference>
<dbReference type="EC" id="5.1.1.1" evidence="4"/>
<gene>
    <name evidence="8" type="ORF">SIL82_06765</name>
</gene>
<evidence type="ECO:0000256" key="1">
    <source>
        <dbReference type="ARBA" id="ARBA00000316"/>
    </source>
</evidence>
<reference evidence="8 9" key="1">
    <citation type="submission" date="2023-11" db="EMBL/GenBank/DDBJ databases">
        <title>MicrobeMod: A computational toolkit for identifying prokaryotic methylation and restriction-modification with nanopore sequencing.</title>
        <authorList>
            <person name="Crits-Christoph A."/>
            <person name="Kang S.C."/>
            <person name="Lee H."/>
            <person name="Ostrov N."/>
        </authorList>
    </citation>
    <scope>NUCLEOTIDE SEQUENCE [LARGE SCALE GENOMIC DNA]</scope>
    <source>
        <strain evidence="8 9">ATCC 14820</strain>
    </source>
</reference>